<sequence length="238" mass="24709">MTGDGWTEAVRRQLGLGRVLPLGDARDGTWVTESAATGTLRHTAQRVTGVRLGSLRIALADPRGTYVAAVPPPPSALPPGPLRITAEFAAATGKPLPAAADRLRAALSEAADRLGLVVSEVDLRVTALLDEGDDPGDVRPEEPRTGEARAPEGEGDEARAGRAALAVPGVTRLTGALGPAVHIEERPAADALPRRHARVELATAREHRALDVARAVRATVADALPDHPSVAVLVTAVE</sequence>
<reference evidence="2 3" key="1">
    <citation type="submission" date="2019-11" db="EMBL/GenBank/DDBJ databases">
        <authorList>
            <person name="Ay H."/>
        </authorList>
    </citation>
    <scope>NUCLEOTIDE SEQUENCE [LARGE SCALE GENOMIC DNA]</scope>
    <source>
        <strain evidence="2 3">BG9H</strain>
    </source>
</reference>
<dbReference type="Proteomes" id="UP001197114">
    <property type="component" value="Unassembled WGS sequence"/>
</dbReference>
<feature type="compositionally biased region" description="Basic and acidic residues" evidence="1">
    <location>
        <begin position="136"/>
        <end position="159"/>
    </location>
</feature>
<name>A0ABS6YIK5_9ACTN</name>
<comment type="caution">
    <text evidence="2">The sequence shown here is derived from an EMBL/GenBank/DDBJ whole genome shotgun (WGS) entry which is preliminary data.</text>
</comment>
<keyword evidence="3" id="KW-1185">Reference proteome</keyword>
<dbReference type="EMBL" id="WMBF01000038">
    <property type="protein sequence ID" value="MBW5421237.1"/>
    <property type="molecule type" value="Genomic_DNA"/>
</dbReference>
<dbReference type="RefSeq" id="WP_219687774.1">
    <property type="nucleotide sequence ID" value="NZ_WMBF01000038.1"/>
</dbReference>
<evidence type="ECO:0000256" key="1">
    <source>
        <dbReference type="SAM" id="MobiDB-lite"/>
    </source>
</evidence>
<organism evidence="2 3">
    <name type="scientific">Streptomyces anatolicus</name>
    <dbReference type="NCBI Taxonomy" id="2675858"/>
    <lineage>
        <taxon>Bacteria</taxon>
        <taxon>Bacillati</taxon>
        <taxon>Actinomycetota</taxon>
        <taxon>Actinomycetes</taxon>
        <taxon>Kitasatosporales</taxon>
        <taxon>Streptomycetaceae</taxon>
        <taxon>Streptomyces</taxon>
    </lineage>
</organism>
<accession>A0ABS6YIK5</accession>
<proteinExistence type="predicted"/>
<gene>
    <name evidence="2" type="ORF">GKQ77_06625</name>
</gene>
<protein>
    <submittedName>
        <fullName evidence="2">Nucleopolyhedrovirus P10 family protein</fullName>
    </submittedName>
</protein>
<evidence type="ECO:0000313" key="3">
    <source>
        <dbReference type="Proteomes" id="UP001197114"/>
    </source>
</evidence>
<feature type="region of interest" description="Disordered" evidence="1">
    <location>
        <begin position="129"/>
        <end position="159"/>
    </location>
</feature>
<evidence type="ECO:0000313" key="2">
    <source>
        <dbReference type="EMBL" id="MBW5421237.1"/>
    </source>
</evidence>